<accession>D4ZAG1</accession>
<dbReference type="InterPro" id="IPR010499">
    <property type="entry name" value="AraC_E-bd"/>
</dbReference>
<dbReference type="PANTHER" id="PTHR36444">
    <property type="entry name" value="TRANSCRIPTIONAL REGULATOR PROTEIN YOBU-RELATED"/>
    <property type="match status" value="1"/>
</dbReference>
<dbReference type="AlphaFoldDB" id="D4ZAG1"/>
<gene>
    <name evidence="2" type="ordered locus">SVI_3035</name>
</gene>
<dbReference type="SMART" id="SM00871">
    <property type="entry name" value="AraC_E_bind"/>
    <property type="match status" value="1"/>
</dbReference>
<dbReference type="Proteomes" id="UP000002350">
    <property type="component" value="Chromosome"/>
</dbReference>
<dbReference type="InterPro" id="IPR029441">
    <property type="entry name" value="Cass2"/>
</dbReference>
<dbReference type="InterPro" id="IPR053182">
    <property type="entry name" value="YobU-like_regulator"/>
</dbReference>
<dbReference type="SUPFAM" id="SSF55136">
    <property type="entry name" value="Probable bacterial effector-binding domain"/>
    <property type="match status" value="1"/>
</dbReference>
<dbReference type="STRING" id="637905.SVI_3035"/>
<organism evidence="2 3">
    <name type="scientific">Shewanella violacea (strain JCM 10179 / CIP 106290 / LMG 19151 / DSS12)</name>
    <dbReference type="NCBI Taxonomy" id="637905"/>
    <lineage>
        <taxon>Bacteria</taxon>
        <taxon>Pseudomonadati</taxon>
        <taxon>Pseudomonadota</taxon>
        <taxon>Gammaproteobacteria</taxon>
        <taxon>Alteromonadales</taxon>
        <taxon>Shewanellaceae</taxon>
        <taxon>Shewanella</taxon>
    </lineage>
</organism>
<sequence length="140" mass="15775">MVRTSNRAEQDSHTQKIGPLWQQFMGRADIQNNISSPIYGSYYDYESDHNGEFSVLAGWVAGFTQVEADNSELTGLTLAGGDYLRFSAIGEMPAAVIRLWGQVWHYFSADNCQFERSYGTDYECYSSNEGVDIYIGVKLK</sequence>
<dbReference type="EMBL" id="AP011177">
    <property type="protein sequence ID" value="BAJ03006.1"/>
    <property type="molecule type" value="Genomic_DNA"/>
</dbReference>
<keyword evidence="3" id="KW-1185">Reference proteome</keyword>
<dbReference type="PANTHER" id="PTHR36444:SF2">
    <property type="entry name" value="TRANSCRIPTIONAL REGULATOR PROTEIN YOBU-RELATED"/>
    <property type="match status" value="1"/>
</dbReference>
<dbReference type="Gene3D" id="3.20.80.10">
    <property type="entry name" value="Regulatory factor, effector binding domain"/>
    <property type="match status" value="1"/>
</dbReference>
<feature type="domain" description="AraC effector-binding" evidence="1">
    <location>
        <begin position="1"/>
        <end position="138"/>
    </location>
</feature>
<dbReference type="Pfam" id="PF14526">
    <property type="entry name" value="Cass2"/>
    <property type="match status" value="1"/>
</dbReference>
<reference evidence="3" key="1">
    <citation type="journal article" date="2010" name="Mol. Biosyst.">
        <title>Complete genome sequence and comparative analysis of Shewanella violacea, a psychrophilic and piezophilic bacterium from deep sea floor sediments.</title>
        <authorList>
            <person name="Aono E."/>
            <person name="Baba T."/>
            <person name="Ara T."/>
            <person name="Nishi T."/>
            <person name="Nakamichi T."/>
            <person name="Inamoto E."/>
            <person name="Toyonaga H."/>
            <person name="Hasegawa M."/>
            <person name="Takai Y."/>
            <person name="Okumura Y."/>
            <person name="Baba M."/>
            <person name="Tomita M."/>
            <person name="Kato C."/>
            <person name="Oshima T."/>
            <person name="Nakasone K."/>
            <person name="Mori H."/>
        </authorList>
    </citation>
    <scope>NUCLEOTIDE SEQUENCE [LARGE SCALE GENOMIC DNA]</scope>
    <source>
        <strain evidence="3">JCM 10179 / CIP 106290 / LMG 19151 / DSS12</strain>
    </source>
</reference>
<proteinExistence type="predicted"/>
<evidence type="ECO:0000313" key="3">
    <source>
        <dbReference type="Proteomes" id="UP000002350"/>
    </source>
</evidence>
<dbReference type="eggNOG" id="COG3708">
    <property type="taxonomic scope" value="Bacteria"/>
</dbReference>
<dbReference type="KEGG" id="svo:SVI_3035"/>
<evidence type="ECO:0000259" key="1">
    <source>
        <dbReference type="SMART" id="SM00871"/>
    </source>
</evidence>
<name>D4ZAG1_SHEVD</name>
<evidence type="ECO:0000313" key="2">
    <source>
        <dbReference type="EMBL" id="BAJ03006.1"/>
    </source>
</evidence>
<protein>
    <submittedName>
        <fullName evidence="2">Transcriptional regulator, AraC family</fullName>
    </submittedName>
</protein>
<dbReference type="InterPro" id="IPR011256">
    <property type="entry name" value="Reg_factor_effector_dom_sf"/>
</dbReference>
<dbReference type="HOGENOM" id="CLU_106591_0_1_6"/>